<dbReference type="SUPFAM" id="SSF51120">
    <property type="entry name" value="beta-Roll"/>
    <property type="match status" value="2"/>
</dbReference>
<feature type="compositionally biased region" description="Basic and acidic residues" evidence="1">
    <location>
        <begin position="9"/>
        <end position="62"/>
    </location>
</feature>
<dbReference type="STRING" id="314271.RB2654_07486"/>
<dbReference type="OrthoDB" id="9773411at2"/>
<dbReference type="Pfam" id="PF17963">
    <property type="entry name" value="Big_9"/>
    <property type="match status" value="8"/>
</dbReference>
<dbReference type="InterPro" id="IPR013783">
    <property type="entry name" value="Ig-like_fold"/>
</dbReference>
<dbReference type="InterPro" id="IPR001343">
    <property type="entry name" value="Hemolysn_Ca-bd"/>
</dbReference>
<dbReference type="InterPro" id="IPR040853">
    <property type="entry name" value="RapA2_cadherin-like"/>
</dbReference>
<dbReference type="CDD" id="cd00198">
    <property type="entry name" value="vWFA"/>
    <property type="match status" value="1"/>
</dbReference>
<dbReference type="Pfam" id="PF17803">
    <property type="entry name" value="Cadherin_4"/>
    <property type="match status" value="2"/>
</dbReference>
<organism evidence="3 4">
    <name type="scientific">Maritimibacter alkaliphilus HTCC2654</name>
    <dbReference type="NCBI Taxonomy" id="314271"/>
    <lineage>
        <taxon>Bacteria</taxon>
        <taxon>Pseudomonadati</taxon>
        <taxon>Pseudomonadota</taxon>
        <taxon>Alphaproteobacteria</taxon>
        <taxon>Rhodobacterales</taxon>
        <taxon>Roseobacteraceae</taxon>
        <taxon>Maritimibacter</taxon>
    </lineage>
</organism>
<dbReference type="Pfam" id="PF00353">
    <property type="entry name" value="HemolysinCabind"/>
    <property type="match status" value="2"/>
</dbReference>
<dbReference type="eggNOG" id="COG2931">
    <property type="taxonomic scope" value="Bacteria"/>
</dbReference>
<keyword evidence="4" id="KW-1185">Reference proteome</keyword>
<dbReference type="Gene3D" id="3.40.50.410">
    <property type="entry name" value="von Willebrand factor, type A domain"/>
    <property type="match status" value="1"/>
</dbReference>
<dbReference type="RefSeq" id="WP_008330186.1">
    <property type="nucleotide sequence ID" value="NZ_CH902578.1"/>
</dbReference>
<gene>
    <name evidence="3" type="ORF">RB2654_07486</name>
</gene>
<dbReference type="Pfam" id="PF00092">
    <property type="entry name" value="VWA"/>
    <property type="match status" value="1"/>
</dbReference>
<dbReference type="NCBIfam" id="TIGR01965">
    <property type="entry name" value="VCBS_repeat"/>
    <property type="match status" value="7"/>
</dbReference>
<dbReference type="PANTHER" id="PTHR22588:SF3">
    <property type="entry name" value="VWFA DOMAIN-CONTAINING PROTEIN"/>
    <property type="match status" value="1"/>
</dbReference>
<name>A3VIH5_9RHOB</name>
<dbReference type="InterPro" id="IPR002035">
    <property type="entry name" value="VWF_A"/>
</dbReference>
<comment type="caution">
    <text evidence="3">The sequence shown here is derived from an EMBL/GenBank/DDBJ whole genome shotgun (WGS) entry which is preliminary data.</text>
</comment>
<dbReference type="SUPFAM" id="SSF53300">
    <property type="entry name" value="vWA-like"/>
    <property type="match status" value="1"/>
</dbReference>
<dbReference type="PROSITE" id="PS00330">
    <property type="entry name" value="HEMOLYSIN_CALCIUM"/>
    <property type="match status" value="2"/>
</dbReference>
<evidence type="ECO:0000256" key="1">
    <source>
        <dbReference type="SAM" id="MobiDB-lite"/>
    </source>
</evidence>
<dbReference type="InterPro" id="IPR018511">
    <property type="entry name" value="Hemolysin-typ_Ca-bd_CS"/>
</dbReference>
<reference evidence="3 4" key="1">
    <citation type="journal article" date="2010" name="J. Bacteriol.">
        <title>Genome sequences of Pelagibaca bermudensis HTCC2601T and Maritimibacter alkaliphilus HTCC2654T, the type strains of two marine Roseobacter genera.</title>
        <authorList>
            <person name="Thrash J.C."/>
            <person name="Cho J.C."/>
            <person name="Ferriera S."/>
            <person name="Johnson J."/>
            <person name="Vergin K.L."/>
            <person name="Giovannoni S.J."/>
        </authorList>
    </citation>
    <scope>NUCLEOTIDE SEQUENCE [LARGE SCALE GENOMIC DNA]</scope>
    <source>
        <strain evidence="3 4">HTCC2654</strain>
    </source>
</reference>
<dbReference type="EMBL" id="AAMT01000011">
    <property type="protein sequence ID" value="EAQ11906.1"/>
    <property type="molecule type" value="Genomic_DNA"/>
</dbReference>
<dbReference type="InterPro" id="IPR041690">
    <property type="entry name" value="Cadherin_5"/>
</dbReference>
<sequence length="2260" mass="229325">MGKSNSNSKKSDKSNRRDDDHHQSRNGHDDHDARGRGADHDRRGPEIEIGTRHDDVIDKSDASRGQVIVGRQGDDDLTGSDIRDIINGNRGDDRIEGGGGNDFMNGGSGTDTAVFSGSILDYTISSNWWCNVITVRGPDGCDTLVGFEILEFDDYTFEIGGENPPLVVFDDASAPENGTTTLSVSVYDIGGTGATILSASLSDTDGQPGTGTVTVGAATPIPTSGGMDAQSYDLTFDPGTAFDYLSAGESVVEQITLVIDDGSGGTTTITSDLTIEGLNDGISITSGPQAATVTEIADGAPGEGTATLNAAGSIDFTDVDLNDTHAVSVVPGASGYLGAFAILLTDSTGSGAGSVGWSFDVADAALDGLAMGETLVQTYAVTLDDGQGATATDTVTITLVGENDAPTLDAGTAEAFEGGGPVDVDLAALADDVDSDDDATTLTYQLGAFAGPGSVSLLGSTLTFDPGSDFNALANGEEAEVDVEVILVDTHGASTSATVTVTVIGTNEAPTAFADTASTDEDDAVLVSVLDNDSDPDAGDTLSVIAVSVTSGGGTAGIVGDQVEWTPGGDYNDLAVGETATVELSYTIADQAGETSTATVTITVLGTNDGPVAVDDAASPTPILEDTVDVSFSLVANDSDPDGDPLSILGIDDAGTLGDVSVDANGTDVTVGIAGNFDFLAVGATYIDSFDYTVTDGNGGTDTATATVTVEGENDGPVANDDNRTLGESGSISVAALDNDTDVDLGDTLSVIGGVKYTPGGTGDIVGDQITFDTLGDFEYLGAGESVDVLIGYVMEDNHGASDNALVTITVLGENDGPTANDDTATVNEDDLVATAINLTGNDTDVDLSDDIEVLSIDTTGTSGIVISTGDGDTFTYDPSGQFEALGAGESAVDTFTYTVTDGNGGQDSATVSVTVMGQNDGPSAVSDNNTGVAVVEAGYADPIGQDSAAGNVLANDSDVDTNDVLAVVQVSSGTGEPGSDMPVTTFVQLVLGRYGLLAIGPDGDWTYTLDNTDSDTEALVSGEIAQETFTYTISDGNGGTDTATLTIDINGADDNQAPVASDDAYSTDEDSPVGIPLSLLSNDSDADGDVPFVYSINGTVLTGPTTINTTHGVVSFNGTFFSYTSDLNYSGPDSFTYEISDGIAVSNTATVDIDIVPVADAPVVVPQPLAIGTEDTAGLLGLVADLFDTDGSETLQLRFSGMPAGSVFNIGYADGPEWVIEGADLASLPGLTFTPPPDAFGLIQFQVDAIATETANGDQATTTRLISVDVAPVNDAPVAFDDAFTVAEGAALVGATLFTPFSSAPPQDYDIDSAGISVISVAGGAFSGETTLLSGFGNLTIRADGTLDLDTAGFIGAEQLGVGETGTITFDYTITDGDGGTDIATATVTIVGANDGPVAEDDLFNGDQIGATGNVFDDNGSGADSDVDANDVLTVVAVNGVDTQVGQELILLSGQTVQVNADGTFAFSSNGFFDGLGVGESYTSPILTYTVSDGQGATDTATISISIAGQNDGPVAVDDAFVTPENGAYTADLFRLGQISPVQDYDPDITDSFTLTELNGSAAPSITLASGAEVTVVDATTGDVFYNPLAAFDYLGVGETATDSFTYTIEDENGATDTATVSVQIVGANDDPDAVNDSFTALDTGADEDTPITFAAADLLGNDSDIDGDTLEIVAVSPTGTAGGTLALNPDGSVDYSPAAAMQGLAAGDILVETFTYTVSDGNGGSDSATVSFEIAGVNDAPEMADQSETTDYEVALNATLSGFDIDGDSLTYALVPGEGPDNGTIVVNPDGSYVYTPNSGFSGSDSFQALVSDGTASDTATITVDVGPYTTTGGQTAEVEVFDTGQISVDLSSLSGSPNVNVMFVMDSSGSVGSSGWELTKDAVSGLMTELDTQFTGTGVNLDFAVINFSNTVRREIEFTDTFPVSTMTALVDTLSWISSTTATGDAMLAAASMFYDQTASSDNNFIYLITDGVPYPLAAQETRIDQADTALRAYGVTTEVVAVGNFQTGNVEQLDTDGTILAVSSFSDLLDSVGNSALFQLEVSDATVSLVADATDHGQLAGLPDFSTTAEGLAISLAEISGIAELLGRSNTFTTSVTVDLDPTTTGDEIVLTTIKTLGVKAESVNQAGTSEADLIFGSDEGDTLGGAAGDDILMGFDGDDIIFGGVGNDIATGGLGADQFVFDAELGTETDVDTIRDFELGVDGLNLLGGLTIASVADVDADGDSTVDDTLVTLSNGAQVQLIDVSGIVSSGDLLW</sequence>
<dbReference type="SMART" id="SM00327">
    <property type="entry name" value="VWA"/>
    <property type="match status" value="1"/>
</dbReference>
<dbReference type="InterPro" id="IPR011049">
    <property type="entry name" value="Serralysin-like_metalloprot_C"/>
</dbReference>
<dbReference type="GO" id="GO:0005509">
    <property type="term" value="F:calcium ion binding"/>
    <property type="evidence" value="ECO:0007669"/>
    <property type="project" value="InterPro"/>
</dbReference>
<dbReference type="Proteomes" id="UP000002931">
    <property type="component" value="Unassembled WGS sequence"/>
</dbReference>
<feature type="region of interest" description="Disordered" evidence="1">
    <location>
        <begin position="1"/>
        <end position="62"/>
    </location>
</feature>
<dbReference type="PANTHER" id="PTHR22588">
    <property type="entry name" value="VWFA DOMAIN-CONTAINING PROTEIN"/>
    <property type="match status" value="1"/>
</dbReference>
<dbReference type="HOGENOM" id="CLU_230546_0_0_5"/>
<dbReference type="Gene3D" id="2.60.40.3440">
    <property type="match status" value="2"/>
</dbReference>
<dbReference type="InterPro" id="IPR010221">
    <property type="entry name" value="VCBS_dom"/>
</dbReference>
<dbReference type="NCBIfam" id="NF012211">
    <property type="entry name" value="tand_rpt_95"/>
    <property type="match status" value="6"/>
</dbReference>
<dbReference type="InterPro" id="IPR036465">
    <property type="entry name" value="vWFA_dom_sf"/>
</dbReference>
<dbReference type="InterPro" id="IPR052229">
    <property type="entry name" value="Collagen-VI/PIF"/>
</dbReference>
<evidence type="ECO:0000313" key="3">
    <source>
        <dbReference type="EMBL" id="EAQ11906.1"/>
    </source>
</evidence>
<protein>
    <recommendedName>
        <fullName evidence="2">VWFA domain-containing protein</fullName>
    </recommendedName>
</protein>
<dbReference type="Gene3D" id="2.60.40.10">
    <property type="entry name" value="Immunoglobulins"/>
    <property type="match status" value="1"/>
</dbReference>
<accession>A3VIH5</accession>
<evidence type="ECO:0000313" key="4">
    <source>
        <dbReference type="Proteomes" id="UP000002931"/>
    </source>
</evidence>
<dbReference type="eggNOG" id="COG2304">
    <property type="taxonomic scope" value="Bacteria"/>
</dbReference>
<evidence type="ECO:0000259" key="2">
    <source>
        <dbReference type="PROSITE" id="PS50234"/>
    </source>
</evidence>
<proteinExistence type="predicted"/>
<dbReference type="Pfam" id="PF17892">
    <property type="entry name" value="Cadherin_5"/>
    <property type="match status" value="1"/>
</dbReference>
<feature type="domain" description="VWFA" evidence="2">
    <location>
        <begin position="1863"/>
        <end position="2040"/>
    </location>
</feature>
<dbReference type="PROSITE" id="PS50234">
    <property type="entry name" value="VWFA"/>
    <property type="match status" value="1"/>
</dbReference>